<reference evidence="2 3" key="1">
    <citation type="submission" date="2017-01" db="EMBL/GenBank/DDBJ databases">
        <title>Bacillus phylogenomics.</title>
        <authorList>
            <person name="Dunlap C."/>
        </authorList>
    </citation>
    <scope>NUCLEOTIDE SEQUENCE [LARGE SCALE GENOMIC DNA]</scope>
    <source>
        <strain evidence="2 3">NRRL B-41282</strain>
    </source>
</reference>
<sequence length="90" mass="10465">MKINLNQFLQSDLRQAAIEMICIEELARMLIIAIHEGDSGKADNAIRDIQKSHNELKRLRENKRKFSSAIQIINQSQSPTELIEKLERMF</sequence>
<dbReference type="AlphaFoldDB" id="A0A1R1QPW5"/>
<accession>A0A1R1QPW5</accession>
<accession>A0A1R1RP86</accession>
<evidence type="ECO:0000256" key="1">
    <source>
        <dbReference type="SAM" id="Coils"/>
    </source>
</evidence>
<organism evidence="2 3">
    <name type="scientific">Bacillus swezeyi</name>
    <dbReference type="NCBI Taxonomy" id="1925020"/>
    <lineage>
        <taxon>Bacteria</taxon>
        <taxon>Bacillati</taxon>
        <taxon>Bacillota</taxon>
        <taxon>Bacilli</taxon>
        <taxon>Bacillales</taxon>
        <taxon>Bacillaceae</taxon>
        <taxon>Bacillus</taxon>
    </lineage>
</organism>
<keyword evidence="1" id="KW-0175">Coiled coil</keyword>
<proteinExistence type="predicted"/>
<feature type="coiled-coil region" evidence="1">
    <location>
        <begin position="42"/>
        <end position="69"/>
    </location>
</feature>
<gene>
    <name evidence="2" type="ORF">BW143_08720</name>
</gene>
<dbReference type="EMBL" id="MTJL01000014">
    <property type="protein sequence ID" value="OMI06688.1"/>
    <property type="molecule type" value="Genomic_DNA"/>
</dbReference>
<dbReference type="RefSeq" id="WP_076762530.1">
    <property type="nucleotide sequence ID" value="NZ_JARMMI010000007.1"/>
</dbReference>
<evidence type="ECO:0000313" key="2">
    <source>
        <dbReference type="EMBL" id="OMI06688.1"/>
    </source>
</evidence>
<evidence type="ECO:0000313" key="3">
    <source>
        <dbReference type="Proteomes" id="UP000187367"/>
    </source>
</evidence>
<name>A0A1R1QPW5_9BACI</name>
<protein>
    <submittedName>
        <fullName evidence="2">Uncharacterized protein</fullName>
    </submittedName>
</protein>
<dbReference type="Proteomes" id="UP000187367">
    <property type="component" value="Unassembled WGS sequence"/>
</dbReference>
<comment type="caution">
    <text evidence="2">The sequence shown here is derived from an EMBL/GenBank/DDBJ whole genome shotgun (WGS) entry which is preliminary data.</text>
</comment>
<keyword evidence="3" id="KW-1185">Reference proteome</keyword>